<evidence type="ECO:0000256" key="3">
    <source>
        <dbReference type="ARBA" id="ARBA00023163"/>
    </source>
</evidence>
<keyword evidence="1" id="KW-0805">Transcription regulation</keyword>
<keyword evidence="3" id="KW-0804">Transcription</keyword>
<dbReference type="AlphaFoldDB" id="A0A9D2LQ21"/>
<protein>
    <submittedName>
        <fullName evidence="5">LacI family transcriptional regulator</fullName>
    </submittedName>
</protein>
<dbReference type="InterPro" id="IPR046335">
    <property type="entry name" value="LacI/GalR-like_sensor"/>
</dbReference>
<dbReference type="InterPro" id="IPR000843">
    <property type="entry name" value="HTH_LacI"/>
</dbReference>
<dbReference type="GO" id="GO:0000976">
    <property type="term" value="F:transcription cis-regulatory region binding"/>
    <property type="evidence" value="ECO:0007669"/>
    <property type="project" value="TreeGrafter"/>
</dbReference>
<dbReference type="CDD" id="cd01392">
    <property type="entry name" value="HTH_LacI"/>
    <property type="match status" value="1"/>
</dbReference>
<organism evidence="5 6">
    <name type="scientific">Candidatus Blautia faecavium</name>
    <dbReference type="NCBI Taxonomy" id="2838487"/>
    <lineage>
        <taxon>Bacteria</taxon>
        <taxon>Bacillati</taxon>
        <taxon>Bacillota</taxon>
        <taxon>Clostridia</taxon>
        <taxon>Lachnospirales</taxon>
        <taxon>Lachnospiraceae</taxon>
        <taxon>Blautia</taxon>
    </lineage>
</organism>
<dbReference type="SUPFAM" id="SSF47413">
    <property type="entry name" value="lambda repressor-like DNA-binding domains"/>
    <property type="match status" value="1"/>
</dbReference>
<dbReference type="SMART" id="SM00354">
    <property type="entry name" value="HTH_LACI"/>
    <property type="match status" value="1"/>
</dbReference>
<dbReference type="Pfam" id="PF00356">
    <property type="entry name" value="LacI"/>
    <property type="match status" value="1"/>
</dbReference>
<dbReference type="PROSITE" id="PS50932">
    <property type="entry name" value="HTH_LACI_2"/>
    <property type="match status" value="1"/>
</dbReference>
<reference evidence="5" key="1">
    <citation type="journal article" date="2021" name="PeerJ">
        <title>Extensive microbial diversity within the chicken gut microbiome revealed by metagenomics and culture.</title>
        <authorList>
            <person name="Gilroy R."/>
            <person name="Ravi A."/>
            <person name="Getino M."/>
            <person name="Pursley I."/>
            <person name="Horton D.L."/>
            <person name="Alikhan N.F."/>
            <person name="Baker D."/>
            <person name="Gharbi K."/>
            <person name="Hall N."/>
            <person name="Watson M."/>
            <person name="Adriaenssens E.M."/>
            <person name="Foster-Nyarko E."/>
            <person name="Jarju S."/>
            <person name="Secka A."/>
            <person name="Antonio M."/>
            <person name="Oren A."/>
            <person name="Chaudhuri R.R."/>
            <person name="La Ragione R."/>
            <person name="Hildebrand F."/>
            <person name="Pallen M.J."/>
        </authorList>
    </citation>
    <scope>NUCLEOTIDE SEQUENCE</scope>
    <source>
        <strain evidence="5">ChiSjej1B19-5720</strain>
    </source>
</reference>
<dbReference type="PROSITE" id="PS00356">
    <property type="entry name" value="HTH_LACI_1"/>
    <property type="match status" value="1"/>
</dbReference>
<evidence type="ECO:0000313" key="5">
    <source>
        <dbReference type="EMBL" id="HJB27337.1"/>
    </source>
</evidence>
<dbReference type="PANTHER" id="PTHR30146:SF109">
    <property type="entry name" value="HTH-TYPE TRANSCRIPTIONAL REGULATOR GALS"/>
    <property type="match status" value="1"/>
</dbReference>
<sequence length="339" mass="38420">MSRIKDVAEAAGVSLSTASIVINGKAEERKISKKTQEKVLKAMHALNYIPNVSAKTLRRGDSQSYTIALFWNFDFRSTMMHRFLFGLQKRILEAKVNMSIVVHPYQTGNLRKEEESFLHGAFHAAIIANANGDDLDYLRCSSFRIPVILYNRLLEGYCSVNVDDKKIGRLAADHLYSQGYRYPAVVHGTQNFPGATKREEGFFERMEEHGVKLPENKIIYAGNSLKGGFECGKLMLEKHSIDMADCYFCSSDFIGLGLLNAWAEEKLVPKKIGVIAMGNHDPQYSKYHVPSLTVINMPIEEMAEQCCQFLIDRMYTLADEPAVKFFETKLYARDSTRRS</sequence>
<keyword evidence="2" id="KW-0238">DNA-binding</keyword>
<reference evidence="5" key="2">
    <citation type="submission" date="2021-04" db="EMBL/GenBank/DDBJ databases">
        <authorList>
            <person name="Gilroy R."/>
        </authorList>
    </citation>
    <scope>NUCLEOTIDE SEQUENCE</scope>
    <source>
        <strain evidence="5">ChiSjej1B19-5720</strain>
    </source>
</reference>
<gene>
    <name evidence="5" type="ORF">IAA06_00880</name>
</gene>
<dbReference type="InterPro" id="IPR028082">
    <property type="entry name" value="Peripla_BP_I"/>
</dbReference>
<comment type="caution">
    <text evidence="5">The sequence shown here is derived from an EMBL/GenBank/DDBJ whole genome shotgun (WGS) entry which is preliminary data.</text>
</comment>
<dbReference type="Pfam" id="PF13377">
    <property type="entry name" value="Peripla_BP_3"/>
    <property type="match status" value="1"/>
</dbReference>
<dbReference type="EMBL" id="DWYZ01000022">
    <property type="protein sequence ID" value="HJB27337.1"/>
    <property type="molecule type" value="Genomic_DNA"/>
</dbReference>
<dbReference type="InterPro" id="IPR010982">
    <property type="entry name" value="Lambda_DNA-bd_dom_sf"/>
</dbReference>
<evidence type="ECO:0000313" key="6">
    <source>
        <dbReference type="Proteomes" id="UP000823842"/>
    </source>
</evidence>
<dbReference type="Gene3D" id="3.40.50.2300">
    <property type="match status" value="2"/>
</dbReference>
<evidence type="ECO:0000256" key="2">
    <source>
        <dbReference type="ARBA" id="ARBA00023125"/>
    </source>
</evidence>
<dbReference type="Gene3D" id="1.10.260.40">
    <property type="entry name" value="lambda repressor-like DNA-binding domains"/>
    <property type="match status" value="1"/>
</dbReference>
<dbReference type="SUPFAM" id="SSF53822">
    <property type="entry name" value="Periplasmic binding protein-like I"/>
    <property type="match status" value="1"/>
</dbReference>
<evidence type="ECO:0000256" key="1">
    <source>
        <dbReference type="ARBA" id="ARBA00023015"/>
    </source>
</evidence>
<proteinExistence type="predicted"/>
<dbReference type="PANTHER" id="PTHR30146">
    <property type="entry name" value="LACI-RELATED TRANSCRIPTIONAL REPRESSOR"/>
    <property type="match status" value="1"/>
</dbReference>
<feature type="domain" description="HTH lacI-type" evidence="4">
    <location>
        <begin position="2"/>
        <end position="59"/>
    </location>
</feature>
<evidence type="ECO:0000259" key="4">
    <source>
        <dbReference type="PROSITE" id="PS50932"/>
    </source>
</evidence>
<accession>A0A9D2LQ21</accession>
<dbReference type="Proteomes" id="UP000823842">
    <property type="component" value="Unassembled WGS sequence"/>
</dbReference>
<name>A0A9D2LQ21_9FIRM</name>
<dbReference type="GO" id="GO:0003700">
    <property type="term" value="F:DNA-binding transcription factor activity"/>
    <property type="evidence" value="ECO:0007669"/>
    <property type="project" value="TreeGrafter"/>
</dbReference>